<reference evidence="1 2" key="1">
    <citation type="journal article" date="2008" name="Nature">
        <title>The genome of Laccaria bicolor provides insights into mycorrhizal symbiosis.</title>
        <authorList>
            <person name="Martin F."/>
            <person name="Aerts A."/>
            <person name="Ahren D."/>
            <person name="Brun A."/>
            <person name="Danchin E.G.J."/>
            <person name="Duchaussoy F."/>
            <person name="Gibon J."/>
            <person name="Kohler A."/>
            <person name="Lindquist E."/>
            <person name="Pereda V."/>
            <person name="Salamov A."/>
            <person name="Shapiro H.J."/>
            <person name="Wuyts J."/>
            <person name="Blaudez D."/>
            <person name="Buee M."/>
            <person name="Brokstein P."/>
            <person name="Canbaeck B."/>
            <person name="Cohen D."/>
            <person name="Courty P.E."/>
            <person name="Coutinho P.M."/>
            <person name="Delaruelle C."/>
            <person name="Detter J.C."/>
            <person name="Deveau A."/>
            <person name="DiFazio S."/>
            <person name="Duplessis S."/>
            <person name="Fraissinet-Tachet L."/>
            <person name="Lucic E."/>
            <person name="Frey-Klett P."/>
            <person name="Fourrey C."/>
            <person name="Feussner I."/>
            <person name="Gay G."/>
            <person name="Grimwood J."/>
            <person name="Hoegger P.J."/>
            <person name="Jain P."/>
            <person name="Kilaru S."/>
            <person name="Labbe J."/>
            <person name="Lin Y.C."/>
            <person name="Legue V."/>
            <person name="Le Tacon F."/>
            <person name="Marmeisse R."/>
            <person name="Melayah D."/>
            <person name="Montanini B."/>
            <person name="Muratet M."/>
            <person name="Nehls U."/>
            <person name="Niculita-Hirzel H."/>
            <person name="Oudot-Le Secq M.P."/>
            <person name="Peter M."/>
            <person name="Quesneville H."/>
            <person name="Rajashekar B."/>
            <person name="Reich M."/>
            <person name="Rouhier N."/>
            <person name="Schmutz J."/>
            <person name="Yin T."/>
            <person name="Chalot M."/>
            <person name="Henrissat B."/>
            <person name="Kuees U."/>
            <person name="Lucas S."/>
            <person name="Van de Peer Y."/>
            <person name="Podila G.K."/>
            <person name="Polle A."/>
            <person name="Pukkila P.J."/>
            <person name="Richardson P.M."/>
            <person name="Rouze P."/>
            <person name="Sanders I.R."/>
            <person name="Stajich J.E."/>
            <person name="Tunlid A."/>
            <person name="Tuskan G."/>
            <person name="Grigoriev I.V."/>
        </authorList>
    </citation>
    <scope>NUCLEOTIDE SEQUENCE [LARGE SCALE GENOMIC DNA]</scope>
    <source>
        <strain evidence="2">S238N-H82 / ATCC MYA-4686</strain>
    </source>
</reference>
<dbReference type="EMBL" id="DS547290">
    <property type="protein sequence ID" value="EDQ98427.1"/>
    <property type="molecule type" value="Genomic_DNA"/>
</dbReference>
<dbReference type="RefSeq" id="XP_001890920.1">
    <property type="nucleotide sequence ID" value="XM_001890885.1"/>
</dbReference>
<dbReference type="InParanoid" id="B0E405"/>
<dbReference type="OrthoDB" id="2745898at2759"/>
<accession>B0E405</accession>
<protein>
    <submittedName>
        <fullName evidence="1">Predicted protein</fullName>
    </submittedName>
</protein>
<gene>
    <name evidence="1" type="ORF">LACBIDRAFT_302371</name>
</gene>
<sequence>MTSFADFPPETVKEIIDVLQDDLPSLKACSQTCQSLLPLCRQHIYRTISLTRHHARGHRSRMLKSLRLLLDKNADIAHYVRNLVYEIDHNDEGDDNVRVLEKLHPVQTLKLDGSGAHWNTLRSPMQEVLLRLIHSHSLTRVRISLFWNFPVTALIPCITLNDLAINSLGLTAATKCDNDEEYTTFDPVPHIKSFTFDCADDPFVTKVFHAKRSTGVPMLDFSNLKELNIHARFKDYFEGRKTLLQASEELEILHYRVTYLEDGCEDLVAWMNKSSLSTLRRLHVVLGIKPSFKDPLCGLCEELAQFAGLNVIEEITLNVFTWTDKQCTTDRTKWGRLDTVLADGFPMLRRVSLHIDIKISTCRYVGEDDLAFREKLQKIPEYFPWLSQSTIIAFKFSTEIVDSDDDCAVMYFVTFFARIFPGSPNTLL</sequence>
<keyword evidence="2" id="KW-1185">Reference proteome</keyword>
<dbReference type="HOGENOM" id="CLU_035624_1_0_1"/>
<proteinExistence type="predicted"/>
<dbReference type="KEGG" id="lbc:LACBIDRAFT_302371"/>
<name>B0E405_LACBS</name>
<dbReference type="Proteomes" id="UP000001194">
    <property type="component" value="Unassembled WGS sequence"/>
</dbReference>
<organism evidence="2">
    <name type="scientific">Laccaria bicolor (strain S238N-H82 / ATCC MYA-4686)</name>
    <name type="common">Bicoloured deceiver</name>
    <name type="synonym">Laccaria laccata var. bicolor</name>
    <dbReference type="NCBI Taxonomy" id="486041"/>
    <lineage>
        <taxon>Eukaryota</taxon>
        <taxon>Fungi</taxon>
        <taxon>Dikarya</taxon>
        <taxon>Basidiomycota</taxon>
        <taxon>Agaricomycotina</taxon>
        <taxon>Agaricomycetes</taxon>
        <taxon>Agaricomycetidae</taxon>
        <taxon>Agaricales</taxon>
        <taxon>Agaricineae</taxon>
        <taxon>Hydnangiaceae</taxon>
        <taxon>Laccaria</taxon>
    </lineage>
</organism>
<evidence type="ECO:0000313" key="1">
    <source>
        <dbReference type="EMBL" id="EDQ98427.1"/>
    </source>
</evidence>
<dbReference type="GeneID" id="6086575"/>
<evidence type="ECO:0000313" key="2">
    <source>
        <dbReference type="Proteomes" id="UP000001194"/>
    </source>
</evidence>
<dbReference type="AlphaFoldDB" id="B0E405"/>